<evidence type="ECO:0000256" key="3">
    <source>
        <dbReference type="ARBA" id="ARBA00022475"/>
    </source>
</evidence>
<dbReference type="PANTHER" id="PTHR30151">
    <property type="entry name" value="ALKANE SULFONATE ABC TRANSPORTER-RELATED, MEMBRANE SUBUNIT"/>
    <property type="match status" value="1"/>
</dbReference>
<comment type="subcellular location">
    <subcellularLocation>
        <location evidence="1 7">Cell membrane</location>
        <topology evidence="1 7">Multi-pass membrane protein</topology>
    </subcellularLocation>
</comment>
<gene>
    <name evidence="9" type="ORF">ICI42_12805</name>
</gene>
<proteinExistence type="inferred from homology"/>
<dbReference type="PROSITE" id="PS50928">
    <property type="entry name" value="ABC_TM1"/>
    <property type="match status" value="1"/>
</dbReference>
<dbReference type="EMBL" id="JACVVX010000003">
    <property type="protein sequence ID" value="MBD0415542.1"/>
    <property type="molecule type" value="Genomic_DNA"/>
</dbReference>
<dbReference type="InterPro" id="IPR035906">
    <property type="entry name" value="MetI-like_sf"/>
</dbReference>
<evidence type="ECO:0000313" key="10">
    <source>
        <dbReference type="Proteomes" id="UP000643405"/>
    </source>
</evidence>
<keyword evidence="10" id="KW-1185">Reference proteome</keyword>
<feature type="transmembrane region" description="Helical" evidence="7">
    <location>
        <begin position="109"/>
        <end position="135"/>
    </location>
</feature>
<dbReference type="AlphaFoldDB" id="A0A8J6U8B3"/>
<dbReference type="InterPro" id="IPR000515">
    <property type="entry name" value="MetI-like"/>
</dbReference>
<comment type="caution">
    <text evidence="9">The sequence shown here is derived from an EMBL/GenBank/DDBJ whole genome shotgun (WGS) entry which is preliminary data.</text>
</comment>
<keyword evidence="3" id="KW-1003">Cell membrane</keyword>
<feature type="transmembrane region" description="Helical" evidence="7">
    <location>
        <begin position="222"/>
        <end position="243"/>
    </location>
</feature>
<dbReference type="PANTHER" id="PTHR30151:SF0">
    <property type="entry name" value="ABC TRANSPORTER PERMEASE PROTEIN MJ0413-RELATED"/>
    <property type="match status" value="1"/>
</dbReference>
<sequence length="255" mass="27190">MRLSRLGRLLASFAVAALLVWGWQLIADYKLVSPVFLPGPDRAWGALVKGFSTGDLGVKLLATVERMFWGWLIASLIGIALGAAIGTSPRLRAYLAPMLEFLRPLPASAMIPVAIAVLGLSNGMVLAVIAFGALWPVLLATIHGFSAVEPRLYEVGRALGLSRASVIWKIALPSASPDILAGMRLGLTVALILSVVCEMIAGRDGLGNWILLAARSFRAPDLYAGVILLGMLGYITAVALAVLEARLLVWRNRAR</sequence>
<evidence type="ECO:0000256" key="6">
    <source>
        <dbReference type="ARBA" id="ARBA00023136"/>
    </source>
</evidence>
<evidence type="ECO:0000256" key="7">
    <source>
        <dbReference type="RuleBase" id="RU363032"/>
    </source>
</evidence>
<feature type="domain" description="ABC transmembrane type-1" evidence="8">
    <location>
        <begin position="60"/>
        <end position="244"/>
    </location>
</feature>
<protein>
    <submittedName>
        <fullName evidence="9">ABC transporter permease</fullName>
    </submittedName>
</protein>
<keyword evidence="2 7" id="KW-0813">Transport</keyword>
<evidence type="ECO:0000313" key="9">
    <source>
        <dbReference type="EMBL" id="MBD0415542.1"/>
    </source>
</evidence>
<keyword evidence="4 7" id="KW-0812">Transmembrane</keyword>
<dbReference type="GO" id="GO:0005886">
    <property type="term" value="C:plasma membrane"/>
    <property type="evidence" value="ECO:0007669"/>
    <property type="project" value="UniProtKB-SubCell"/>
</dbReference>
<organism evidence="9 10">
    <name type="scientific">Oryzicola mucosus</name>
    <dbReference type="NCBI Taxonomy" id="2767425"/>
    <lineage>
        <taxon>Bacteria</taxon>
        <taxon>Pseudomonadati</taxon>
        <taxon>Pseudomonadota</taxon>
        <taxon>Alphaproteobacteria</taxon>
        <taxon>Hyphomicrobiales</taxon>
        <taxon>Phyllobacteriaceae</taxon>
        <taxon>Oryzicola</taxon>
    </lineage>
</organism>
<accession>A0A8J6U8B3</accession>
<dbReference type="RefSeq" id="WP_188164949.1">
    <property type="nucleotide sequence ID" value="NZ_JACVVX010000003.1"/>
</dbReference>
<evidence type="ECO:0000256" key="4">
    <source>
        <dbReference type="ARBA" id="ARBA00022692"/>
    </source>
</evidence>
<dbReference type="CDD" id="cd06261">
    <property type="entry name" value="TM_PBP2"/>
    <property type="match status" value="1"/>
</dbReference>
<dbReference type="SUPFAM" id="SSF161098">
    <property type="entry name" value="MetI-like"/>
    <property type="match status" value="1"/>
</dbReference>
<comment type="similarity">
    <text evidence="7">Belongs to the binding-protein-dependent transport system permease family.</text>
</comment>
<name>A0A8J6U8B3_9HYPH</name>
<evidence type="ECO:0000256" key="2">
    <source>
        <dbReference type="ARBA" id="ARBA00022448"/>
    </source>
</evidence>
<evidence type="ECO:0000256" key="1">
    <source>
        <dbReference type="ARBA" id="ARBA00004651"/>
    </source>
</evidence>
<feature type="transmembrane region" description="Helical" evidence="7">
    <location>
        <begin position="68"/>
        <end position="88"/>
    </location>
</feature>
<keyword evidence="5 7" id="KW-1133">Transmembrane helix</keyword>
<dbReference type="Gene3D" id="1.10.3720.10">
    <property type="entry name" value="MetI-like"/>
    <property type="match status" value="1"/>
</dbReference>
<keyword evidence="6 7" id="KW-0472">Membrane</keyword>
<evidence type="ECO:0000256" key="5">
    <source>
        <dbReference type="ARBA" id="ARBA00022989"/>
    </source>
</evidence>
<reference evidence="9" key="1">
    <citation type="submission" date="2020-09" db="EMBL/GenBank/DDBJ databases">
        <title>Genome seq and assembly of Tianweitania sp.</title>
        <authorList>
            <person name="Chhetri G."/>
        </authorList>
    </citation>
    <scope>NUCLEOTIDE SEQUENCE</scope>
    <source>
        <strain evidence="9">Rool2</strain>
    </source>
</reference>
<evidence type="ECO:0000259" key="8">
    <source>
        <dbReference type="PROSITE" id="PS50928"/>
    </source>
</evidence>
<feature type="transmembrane region" description="Helical" evidence="7">
    <location>
        <begin position="184"/>
        <end position="202"/>
    </location>
</feature>
<dbReference type="GO" id="GO:0055085">
    <property type="term" value="P:transmembrane transport"/>
    <property type="evidence" value="ECO:0007669"/>
    <property type="project" value="InterPro"/>
</dbReference>
<dbReference type="Proteomes" id="UP000643405">
    <property type="component" value="Unassembled WGS sequence"/>
</dbReference>
<dbReference type="Pfam" id="PF00528">
    <property type="entry name" value="BPD_transp_1"/>
    <property type="match status" value="1"/>
</dbReference>